<dbReference type="Gene3D" id="1.20.1250.20">
    <property type="entry name" value="MFS general substrate transporter like domains"/>
    <property type="match status" value="2"/>
</dbReference>
<feature type="transmembrane region" description="Helical" evidence="7">
    <location>
        <begin position="333"/>
        <end position="353"/>
    </location>
</feature>
<feature type="compositionally biased region" description="Basic and acidic residues" evidence="6">
    <location>
        <begin position="1"/>
        <end position="23"/>
    </location>
</feature>
<dbReference type="PROSITE" id="PS50850">
    <property type="entry name" value="MFS"/>
    <property type="match status" value="1"/>
</dbReference>
<feature type="transmembrane region" description="Helical" evidence="7">
    <location>
        <begin position="385"/>
        <end position="408"/>
    </location>
</feature>
<protein>
    <submittedName>
        <fullName evidence="9">Mfs transporter</fullName>
    </submittedName>
</protein>
<feature type="transmembrane region" description="Helical" evidence="7">
    <location>
        <begin position="132"/>
        <end position="150"/>
    </location>
</feature>
<dbReference type="PANTHER" id="PTHR43791:SF19">
    <property type="entry name" value="TRANSPORTER, PUTATIVE (AFU_ORTHOLOGUE AFUA_1G01812)-RELATED"/>
    <property type="match status" value="1"/>
</dbReference>
<evidence type="ECO:0000256" key="2">
    <source>
        <dbReference type="ARBA" id="ARBA00022448"/>
    </source>
</evidence>
<keyword evidence="10" id="KW-1185">Reference proteome</keyword>
<evidence type="ECO:0000256" key="6">
    <source>
        <dbReference type="SAM" id="MobiDB-lite"/>
    </source>
</evidence>
<dbReference type="InterPro" id="IPR020846">
    <property type="entry name" value="MFS_dom"/>
</dbReference>
<comment type="subcellular location">
    <subcellularLocation>
        <location evidence="1">Membrane</location>
        <topology evidence="1">Multi-pass membrane protein</topology>
    </subcellularLocation>
</comment>
<keyword evidence="2" id="KW-0813">Transport</keyword>
<reference evidence="10" key="1">
    <citation type="submission" date="2017-03" db="EMBL/GenBank/DDBJ databases">
        <authorList>
            <person name="Sharma R."/>
            <person name="Thines M."/>
        </authorList>
    </citation>
    <scope>NUCLEOTIDE SEQUENCE [LARGE SCALE GENOMIC DNA]</scope>
</reference>
<evidence type="ECO:0000256" key="3">
    <source>
        <dbReference type="ARBA" id="ARBA00022692"/>
    </source>
</evidence>
<proteinExistence type="predicted"/>
<keyword evidence="4 7" id="KW-1133">Transmembrane helix</keyword>
<organism evidence="9 10">
    <name type="scientific">Lasallia pustulata</name>
    <dbReference type="NCBI Taxonomy" id="136370"/>
    <lineage>
        <taxon>Eukaryota</taxon>
        <taxon>Fungi</taxon>
        <taxon>Dikarya</taxon>
        <taxon>Ascomycota</taxon>
        <taxon>Pezizomycotina</taxon>
        <taxon>Lecanoromycetes</taxon>
        <taxon>OSLEUM clade</taxon>
        <taxon>Umbilicariomycetidae</taxon>
        <taxon>Umbilicariales</taxon>
        <taxon>Umbilicariaceae</taxon>
        <taxon>Lasallia</taxon>
    </lineage>
</organism>
<feature type="transmembrane region" description="Helical" evidence="7">
    <location>
        <begin position="162"/>
        <end position="180"/>
    </location>
</feature>
<dbReference type="SUPFAM" id="SSF103473">
    <property type="entry name" value="MFS general substrate transporter"/>
    <property type="match status" value="1"/>
</dbReference>
<evidence type="ECO:0000256" key="5">
    <source>
        <dbReference type="ARBA" id="ARBA00023136"/>
    </source>
</evidence>
<evidence type="ECO:0000259" key="8">
    <source>
        <dbReference type="PROSITE" id="PS50850"/>
    </source>
</evidence>
<dbReference type="PANTHER" id="PTHR43791">
    <property type="entry name" value="PERMEASE-RELATED"/>
    <property type="match status" value="1"/>
</dbReference>
<keyword evidence="5 7" id="KW-0472">Membrane</keyword>
<feature type="transmembrane region" description="Helical" evidence="7">
    <location>
        <begin position="66"/>
        <end position="84"/>
    </location>
</feature>
<dbReference type="GO" id="GO:0016020">
    <property type="term" value="C:membrane"/>
    <property type="evidence" value="ECO:0007669"/>
    <property type="project" value="UniProtKB-SubCell"/>
</dbReference>
<keyword evidence="3 7" id="KW-0812">Transmembrane</keyword>
<evidence type="ECO:0000256" key="4">
    <source>
        <dbReference type="ARBA" id="ARBA00022989"/>
    </source>
</evidence>
<evidence type="ECO:0000256" key="7">
    <source>
        <dbReference type="SAM" id="Phobius"/>
    </source>
</evidence>
<feature type="transmembrane region" description="Helical" evidence="7">
    <location>
        <begin position="225"/>
        <end position="247"/>
    </location>
</feature>
<feature type="domain" description="Major facilitator superfamily (MFS) profile" evidence="8">
    <location>
        <begin position="66"/>
        <end position="512"/>
    </location>
</feature>
<sequence length="512" mass="56236">MKARAVHVDSDSAHSPSDDEKRIGVAPGEFDTVGRGQLPPDPDAGLSEADRELIDKKLLRKLDLKLIPWLCLLYLCSFLDRTNIGNAKLDGLQTSLHMTGGNYNAALSIFFVSYSLFEPLTNVLLKRLKPSVFIPAIMVLWGIVMTTMGLCHNWSGLMAARFFLGVTEAGLFPGINYYLSCWYRRDEIGIRAAIFFSAAAVSGSFGGLLAAAIGKMTGVGGKKGWAWIFILEGLATVVIGVISLWMVHDFPDDATFLSDADRGRVIRRLKNDQQSSAEHEDFKMEYFWASVKDWKTWLSAVIYMGAAVPLYAFSLFLPTIVADLGYTSTRAQLLSVPPYAAAAILTITIGYIADRTRQRGLCNILVSFLGIIGFSMLLSGKSPGIQYAGTFLGALGIYPCIANTIVWVSNNTEGTYKRGVTLGFVIGWGNLNGIVSSNIYQVKDKPRYKPGHGTVLGYLIVFLLGGSILQHVLLRRENAKRRAGARDGWIAGKTESEIELMGDRRPDFIYIL</sequence>
<accession>A0A1W5D9W6</accession>
<dbReference type="AlphaFoldDB" id="A0A1W5D9W6"/>
<evidence type="ECO:0000313" key="10">
    <source>
        <dbReference type="Proteomes" id="UP000192927"/>
    </source>
</evidence>
<feature type="region of interest" description="Disordered" evidence="6">
    <location>
        <begin position="1"/>
        <end position="46"/>
    </location>
</feature>
<dbReference type="GO" id="GO:0022857">
    <property type="term" value="F:transmembrane transporter activity"/>
    <property type="evidence" value="ECO:0007669"/>
    <property type="project" value="InterPro"/>
</dbReference>
<dbReference type="Proteomes" id="UP000192927">
    <property type="component" value="Unassembled WGS sequence"/>
</dbReference>
<dbReference type="FunFam" id="1.20.1250.20:FF:000034">
    <property type="entry name" value="MFS general substrate transporter"/>
    <property type="match status" value="1"/>
</dbReference>
<dbReference type="EMBL" id="FWEW01003535">
    <property type="protein sequence ID" value="SLM39669.1"/>
    <property type="molecule type" value="Genomic_DNA"/>
</dbReference>
<feature type="transmembrane region" description="Helical" evidence="7">
    <location>
        <begin position="104"/>
        <end position="125"/>
    </location>
</feature>
<name>A0A1W5D9W6_9LECA</name>
<dbReference type="FunFam" id="1.20.1250.20:FF:000068">
    <property type="entry name" value="MFS general substrate transporter"/>
    <property type="match status" value="1"/>
</dbReference>
<feature type="transmembrane region" description="Helical" evidence="7">
    <location>
        <begin position="455"/>
        <end position="474"/>
    </location>
</feature>
<dbReference type="InterPro" id="IPR036259">
    <property type="entry name" value="MFS_trans_sf"/>
</dbReference>
<feature type="transmembrane region" description="Helical" evidence="7">
    <location>
        <begin position="360"/>
        <end position="379"/>
    </location>
</feature>
<dbReference type="Pfam" id="PF07690">
    <property type="entry name" value="MFS_1"/>
    <property type="match status" value="1"/>
</dbReference>
<dbReference type="InterPro" id="IPR011701">
    <property type="entry name" value="MFS"/>
</dbReference>
<evidence type="ECO:0000256" key="1">
    <source>
        <dbReference type="ARBA" id="ARBA00004141"/>
    </source>
</evidence>
<feature type="transmembrane region" description="Helical" evidence="7">
    <location>
        <begin position="300"/>
        <end position="321"/>
    </location>
</feature>
<feature type="transmembrane region" description="Helical" evidence="7">
    <location>
        <begin position="420"/>
        <end position="440"/>
    </location>
</feature>
<evidence type="ECO:0000313" key="9">
    <source>
        <dbReference type="EMBL" id="SLM39669.1"/>
    </source>
</evidence>
<feature type="transmembrane region" description="Helical" evidence="7">
    <location>
        <begin position="192"/>
        <end position="213"/>
    </location>
</feature>